<evidence type="ECO:0000313" key="3">
    <source>
        <dbReference type="Proteomes" id="UP000262832"/>
    </source>
</evidence>
<dbReference type="InterPro" id="IPR001296">
    <property type="entry name" value="Glyco_trans_1"/>
</dbReference>
<accession>A0ABN5PCP6</accession>
<dbReference type="PANTHER" id="PTHR45947:SF3">
    <property type="entry name" value="SULFOQUINOVOSYL TRANSFERASE SQD2"/>
    <property type="match status" value="1"/>
</dbReference>
<dbReference type="PANTHER" id="PTHR45947">
    <property type="entry name" value="SULFOQUINOVOSYL TRANSFERASE SQD2"/>
    <property type="match status" value="1"/>
</dbReference>
<dbReference type="Pfam" id="PF00534">
    <property type="entry name" value="Glycos_transf_1"/>
    <property type="match status" value="1"/>
</dbReference>
<sequence>MSRSKTRCDALNTTIPQGELWILIDSLTYGGIETHVVELAHGLKRYYRLKSYSRLKNDYGLKSYYALEPNHNVDTVHDLDINHDLNNRHQTVRVVLVERYDQSAAIIDKLRAHSIPYSYLDELNASSTTKITAKQPNILRQLIAAINCYRPRLIHAHGYKASIYSKLCKLHTRHRFKQVTTFHAGETPAGKVKWYDRLDRYSAFLSDVCLSVSPSIQRKVPHKSHVLNNFISLPHTHSPISINAQSHPVQQNHTTSKQIAFVGRLSHEKGPDRFIELAKQCPTLCFCLYGDGDMRNSLESNASTNVKFAGFQPNMADCWHNIDILLMTSRYEGLPMTAIEAMARGIPVISLNVGAISTLITHKHNGWLVKDMAEMLQCLMEWQKMDRFAQQEIQSNAYKTIEQRFSSDAVIPKIIQLYS</sequence>
<dbReference type="InterPro" id="IPR050194">
    <property type="entry name" value="Glycosyltransferase_grp1"/>
</dbReference>
<dbReference type="SUPFAM" id="SSF53756">
    <property type="entry name" value="UDP-Glycosyltransferase/glycogen phosphorylase"/>
    <property type="match status" value="1"/>
</dbReference>
<keyword evidence="3" id="KW-1185">Reference proteome</keyword>
<evidence type="ECO:0000259" key="1">
    <source>
        <dbReference type="Pfam" id="PF00534"/>
    </source>
</evidence>
<gene>
    <name evidence="2" type="ORF">D1115_07600</name>
</gene>
<feature type="domain" description="Glycosyl transferase family 1" evidence="1">
    <location>
        <begin position="249"/>
        <end position="399"/>
    </location>
</feature>
<reference evidence="2 3" key="1">
    <citation type="submission" date="2018-08" db="EMBL/GenBank/DDBJ databases">
        <title>Genomic taxonomy of the Vibrionaceae family.</title>
        <authorList>
            <person name="Gomez-Gil B."/>
            <person name="Tanaka M."/>
            <person name="Sawabe T."/>
            <person name="Enciso-Ibarra K."/>
        </authorList>
    </citation>
    <scope>NUCLEOTIDE SEQUENCE [LARGE SCALE GENOMIC DNA]</scope>
    <source>
        <strain evidence="2 3">CAIM 1831</strain>
    </source>
</reference>
<organism evidence="2 3">
    <name type="scientific">Vibrio alfacsensis</name>
    <dbReference type="NCBI Taxonomy" id="1074311"/>
    <lineage>
        <taxon>Bacteria</taxon>
        <taxon>Pseudomonadati</taxon>
        <taxon>Pseudomonadota</taxon>
        <taxon>Gammaproteobacteria</taxon>
        <taxon>Vibrionales</taxon>
        <taxon>Vibrionaceae</taxon>
        <taxon>Vibrio</taxon>
    </lineage>
</organism>
<evidence type="ECO:0000313" key="2">
    <source>
        <dbReference type="EMBL" id="AXY01099.1"/>
    </source>
</evidence>
<dbReference type="Gene3D" id="3.40.50.2000">
    <property type="entry name" value="Glycogen Phosphorylase B"/>
    <property type="match status" value="2"/>
</dbReference>
<dbReference type="Proteomes" id="UP000262832">
    <property type="component" value="Chromosome I"/>
</dbReference>
<dbReference type="CDD" id="cd03801">
    <property type="entry name" value="GT4_PimA-like"/>
    <property type="match status" value="1"/>
</dbReference>
<protein>
    <submittedName>
        <fullName evidence="2">Glycosyltransferase family 1 protein</fullName>
    </submittedName>
</protein>
<proteinExistence type="predicted"/>
<dbReference type="EMBL" id="CP032093">
    <property type="protein sequence ID" value="AXY01099.1"/>
    <property type="molecule type" value="Genomic_DNA"/>
</dbReference>
<name>A0ABN5PCP6_9VIBR</name>
<dbReference type="RefSeq" id="WP_128810923.1">
    <property type="nucleotide sequence ID" value="NZ_CP032093.1"/>
</dbReference>